<proteinExistence type="predicted"/>
<protein>
    <submittedName>
        <fullName evidence="1">Uncharacterized protein</fullName>
    </submittedName>
</protein>
<accession>A0A829MCX6</accession>
<comment type="caution">
    <text evidence="1">The sequence shown here is derived from an EMBL/GenBank/DDBJ whole genome shotgun (WGS) entry which is preliminary data.</text>
</comment>
<gene>
    <name evidence="1" type="ORF">L833_4621</name>
</gene>
<evidence type="ECO:0000313" key="1">
    <source>
        <dbReference type="EMBL" id="ESV62218.1"/>
    </source>
</evidence>
<evidence type="ECO:0000313" key="2">
    <source>
        <dbReference type="Proteomes" id="UP000018502"/>
    </source>
</evidence>
<organism evidence="1 2">
    <name type="scientific">Mycobacteroides abscessus MAB_091912_2446</name>
    <dbReference type="NCBI Taxonomy" id="1335414"/>
    <lineage>
        <taxon>Bacteria</taxon>
        <taxon>Bacillati</taxon>
        <taxon>Actinomycetota</taxon>
        <taxon>Actinomycetes</taxon>
        <taxon>Mycobacteriales</taxon>
        <taxon>Mycobacteriaceae</taxon>
        <taxon>Mycobacteroides</taxon>
        <taxon>Mycobacteroides abscessus</taxon>
    </lineage>
</organism>
<name>A0A829MCX6_9MYCO</name>
<dbReference type="EMBL" id="AYTF01000002">
    <property type="protein sequence ID" value="ESV62218.1"/>
    <property type="molecule type" value="Genomic_DNA"/>
</dbReference>
<dbReference type="AlphaFoldDB" id="A0A829MCX6"/>
<dbReference type="Proteomes" id="UP000018502">
    <property type="component" value="Unassembled WGS sequence"/>
</dbReference>
<reference evidence="1 2" key="1">
    <citation type="journal article" date="2014" name="Emerg. Infect. Dis.">
        <title>High-level Relatedness among Mycobacterium abscessus subsp. massiliense Strains from Widely Separated Outbreaks.</title>
        <authorList>
            <person name="Tettelin H."/>
            <person name="Davidson R.M."/>
            <person name="Agrawal S."/>
            <person name="Aitken M.L."/>
            <person name="Shallom S."/>
            <person name="Hasan N.A."/>
            <person name="Strong M."/>
            <person name="Nogueira de Moura V.C."/>
            <person name="De Groote M.A."/>
            <person name="Duarte R.S."/>
            <person name="Hine E."/>
            <person name="Parankush S."/>
            <person name="Su Q."/>
            <person name="Daugherty S.C."/>
            <person name="Fraser C.M."/>
            <person name="Brown-Elliott B.A."/>
            <person name="Wallace R.J.Jr."/>
            <person name="Holland S.M."/>
            <person name="Sampaio E.P."/>
            <person name="Olivier K.N."/>
            <person name="Jackson M."/>
            <person name="Zelazny A.M."/>
        </authorList>
    </citation>
    <scope>NUCLEOTIDE SEQUENCE [LARGE SCALE GENOMIC DNA]</scope>
    <source>
        <strain evidence="1 2">MAB_091912_2446</strain>
    </source>
</reference>
<sequence>MTKALQGPPPVQPAGGPRVLPRVETICEVFENDSVTALLGQNA</sequence>